<dbReference type="AlphaFoldDB" id="A0A344PM63"/>
<evidence type="ECO:0000313" key="1">
    <source>
        <dbReference type="EMBL" id="AXC50468.1"/>
    </source>
</evidence>
<name>A0A344PM63_9RHOB</name>
<reference evidence="2" key="1">
    <citation type="submission" date="2018-07" db="EMBL/GenBank/DDBJ databases">
        <title>Genome sequencing of Paracoccus sp. SC2-6.</title>
        <authorList>
            <person name="Heo J."/>
            <person name="Kim S.-J."/>
            <person name="Kwon S.-W."/>
        </authorList>
    </citation>
    <scope>NUCLEOTIDE SEQUENCE [LARGE SCALE GENOMIC DNA]</scope>
    <source>
        <strain evidence="2">SC2-6</strain>
    </source>
</reference>
<evidence type="ECO:0008006" key="3">
    <source>
        <dbReference type="Google" id="ProtNLM"/>
    </source>
</evidence>
<evidence type="ECO:0000313" key="2">
    <source>
        <dbReference type="Proteomes" id="UP000252023"/>
    </source>
</evidence>
<dbReference type="OrthoDB" id="8481769at2"/>
<protein>
    <recommendedName>
        <fullName evidence="3">Sulfotransferase family protein</fullName>
    </recommendedName>
</protein>
<gene>
    <name evidence="1" type="ORF">DRW48_12970</name>
</gene>
<dbReference type="Proteomes" id="UP000252023">
    <property type="component" value="Chromosome"/>
</dbReference>
<organism evidence="1 2">
    <name type="scientific">Paracoccus suum</name>
    <dbReference type="NCBI Taxonomy" id="2259340"/>
    <lineage>
        <taxon>Bacteria</taxon>
        <taxon>Pseudomonadati</taxon>
        <taxon>Pseudomonadota</taxon>
        <taxon>Alphaproteobacteria</taxon>
        <taxon>Rhodobacterales</taxon>
        <taxon>Paracoccaceae</taxon>
        <taxon>Paracoccus</taxon>
    </lineage>
</organism>
<keyword evidence="2" id="KW-1185">Reference proteome</keyword>
<accession>A0A344PM63</accession>
<dbReference type="EMBL" id="CP030918">
    <property type="protein sequence ID" value="AXC50468.1"/>
    <property type="molecule type" value="Genomic_DNA"/>
</dbReference>
<dbReference type="KEGG" id="pars:DRW48_12970"/>
<sequence length="309" mass="34506">MGRAASQLSVGATMTSTIKLYLGAHKTATTHLQGILIKNADLLEAAGTSVTAPRQLRPDWLEMYFAAVRQQVKKPERGPRPDTRTALRRVMPEANDWILTDENIIGTPRQVLKDGGFYANTRQRLETLKEVFGDRQIEVYFSVRRYGDFFSSMYSEIVRNQGFIPAEEYAGAFDPMAWSWSSVIEPMVDVFGESAVTIWDFASFRDLLPDLVNRLTGTDLGPRLVAEYAPEATRPSLSQKTLDVLADLAPAIGPTNCLPLTEMINAKYAVASGYAPGSPYPENERQRINARYLPDLESYKARWGGVNFL</sequence>
<proteinExistence type="predicted"/>